<evidence type="ECO:0000256" key="5">
    <source>
        <dbReference type="ARBA" id="ARBA00023163"/>
    </source>
</evidence>
<dbReference type="Gene3D" id="3.40.190.10">
    <property type="entry name" value="Periplasmic binding protein-like II"/>
    <property type="match status" value="2"/>
</dbReference>
<accession>A0A2W5KLP0</accession>
<dbReference type="Gene3D" id="1.10.10.10">
    <property type="entry name" value="Winged helix-like DNA-binding domain superfamily/Winged helix DNA-binding domain"/>
    <property type="match status" value="1"/>
</dbReference>
<feature type="domain" description="HTH lysR-type" evidence="6">
    <location>
        <begin position="6"/>
        <end position="63"/>
    </location>
</feature>
<evidence type="ECO:0000256" key="1">
    <source>
        <dbReference type="ARBA" id="ARBA00009437"/>
    </source>
</evidence>
<dbReference type="InterPro" id="IPR000847">
    <property type="entry name" value="LysR_HTH_N"/>
</dbReference>
<dbReference type="GO" id="GO:0003700">
    <property type="term" value="F:DNA-binding transcription factor activity"/>
    <property type="evidence" value="ECO:0007669"/>
    <property type="project" value="InterPro"/>
</dbReference>
<reference evidence="7 8" key="1">
    <citation type="submission" date="2017-08" db="EMBL/GenBank/DDBJ databases">
        <title>Infants hospitalized years apart are colonized by the same room-sourced microbial strains.</title>
        <authorList>
            <person name="Brooks B."/>
            <person name="Olm M.R."/>
            <person name="Firek B.A."/>
            <person name="Baker R."/>
            <person name="Thomas B.C."/>
            <person name="Morowitz M.J."/>
            <person name="Banfield J.F."/>
        </authorList>
    </citation>
    <scope>NUCLEOTIDE SEQUENCE [LARGE SCALE GENOMIC DNA]</scope>
    <source>
        <strain evidence="7">S2_005_003_R2_43</strain>
    </source>
</reference>
<dbReference type="Proteomes" id="UP000249577">
    <property type="component" value="Unassembled WGS sequence"/>
</dbReference>
<evidence type="ECO:0000256" key="4">
    <source>
        <dbReference type="ARBA" id="ARBA00023125"/>
    </source>
</evidence>
<comment type="similarity">
    <text evidence="1">Belongs to the LysR transcriptional regulatory family.</text>
</comment>
<comment type="caution">
    <text evidence="7">The sequence shown here is derived from an EMBL/GenBank/DDBJ whole genome shotgun (WGS) entry which is preliminary data.</text>
</comment>
<keyword evidence="5" id="KW-0804">Transcription</keyword>
<keyword evidence="2" id="KW-0536">Nodulation</keyword>
<dbReference type="InterPro" id="IPR036388">
    <property type="entry name" value="WH-like_DNA-bd_sf"/>
</dbReference>
<proteinExistence type="inferred from homology"/>
<dbReference type="SUPFAM" id="SSF46785">
    <property type="entry name" value="Winged helix' DNA-binding domain"/>
    <property type="match status" value="1"/>
</dbReference>
<dbReference type="PANTHER" id="PTHR30118">
    <property type="entry name" value="HTH-TYPE TRANSCRIPTIONAL REGULATOR LEUO-RELATED"/>
    <property type="match status" value="1"/>
</dbReference>
<organism evidence="7 8">
    <name type="scientific">Ancylobacter novellus</name>
    <name type="common">Thiobacillus novellus</name>
    <dbReference type="NCBI Taxonomy" id="921"/>
    <lineage>
        <taxon>Bacteria</taxon>
        <taxon>Pseudomonadati</taxon>
        <taxon>Pseudomonadota</taxon>
        <taxon>Alphaproteobacteria</taxon>
        <taxon>Hyphomicrobiales</taxon>
        <taxon>Xanthobacteraceae</taxon>
        <taxon>Ancylobacter</taxon>
    </lineage>
</organism>
<dbReference type="InterPro" id="IPR005119">
    <property type="entry name" value="LysR_subst-bd"/>
</dbReference>
<dbReference type="Pfam" id="PF03466">
    <property type="entry name" value="LysR_substrate"/>
    <property type="match status" value="1"/>
</dbReference>
<dbReference type="AlphaFoldDB" id="A0A2W5KLP0"/>
<dbReference type="PRINTS" id="PR00039">
    <property type="entry name" value="HTHLYSR"/>
</dbReference>
<keyword evidence="4" id="KW-0238">DNA-binding</keyword>
<gene>
    <name evidence="7" type="ORF">DI565_08280</name>
</gene>
<keyword evidence="3" id="KW-0805">Transcription regulation</keyword>
<dbReference type="Pfam" id="PF00126">
    <property type="entry name" value="HTH_1"/>
    <property type="match status" value="1"/>
</dbReference>
<dbReference type="InterPro" id="IPR036390">
    <property type="entry name" value="WH_DNA-bd_sf"/>
</dbReference>
<dbReference type="EMBL" id="QFPN01000004">
    <property type="protein sequence ID" value="PZQ15825.1"/>
    <property type="molecule type" value="Genomic_DNA"/>
</dbReference>
<dbReference type="InterPro" id="IPR050389">
    <property type="entry name" value="LysR-type_TF"/>
</dbReference>
<protein>
    <submittedName>
        <fullName evidence="7">LysR family transcriptional regulator</fullName>
    </submittedName>
</protein>
<sequence>MDSNRLDLNLLVALDALLAERNVTRAAKRLHISQPALSAQLNRLRDLFGDPLMIPAPRGVTPTARALDLQEPLHAALEQVRGVMAVGARFDPATAKLTVSLMGADATQYALLMPLALALASEAPGVRIAWRASEAQRAALLAERGEIDLAFLTPELAPPNMRMRALFDERYVCIARRGHPKVSGSIDLDTFCALEHVLTSPEGGGFHGPTDVALAAHGRERRVALSVPNFLMTPEVVARSDMIALAPERVARIQADRLQILEPPIPVPGFTIAMVWHDRVDAHPAQRWLRARIVRQVEEG</sequence>
<evidence type="ECO:0000313" key="7">
    <source>
        <dbReference type="EMBL" id="PZQ15825.1"/>
    </source>
</evidence>
<dbReference type="SUPFAM" id="SSF53850">
    <property type="entry name" value="Periplasmic binding protein-like II"/>
    <property type="match status" value="1"/>
</dbReference>
<dbReference type="PROSITE" id="PS50931">
    <property type="entry name" value="HTH_LYSR"/>
    <property type="match status" value="1"/>
</dbReference>
<dbReference type="GO" id="GO:0003677">
    <property type="term" value="F:DNA binding"/>
    <property type="evidence" value="ECO:0007669"/>
    <property type="project" value="UniProtKB-KW"/>
</dbReference>
<evidence type="ECO:0000256" key="3">
    <source>
        <dbReference type="ARBA" id="ARBA00023015"/>
    </source>
</evidence>
<name>A0A2W5KLP0_ANCNO</name>
<evidence type="ECO:0000256" key="2">
    <source>
        <dbReference type="ARBA" id="ARBA00022458"/>
    </source>
</evidence>
<evidence type="ECO:0000313" key="8">
    <source>
        <dbReference type="Proteomes" id="UP000249577"/>
    </source>
</evidence>
<dbReference type="PANTHER" id="PTHR30118:SF15">
    <property type="entry name" value="TRANSCRIPTIONAL REGULATORY PROTEIN"/>
    <property type="match status" value="1"/>
</dbReference>
<evidence type="ECO:0000259" key="6">
    <source>
        <dbReference type="PROSITE" id="PS50931"/>
    </source>
</evidence>